<feature type="domain" description="Tyrosine-protein phosphatase" evidence="10">
    <location>
        <begin position="704"/>
        <end position="962"/>
    </location>
</feature>
<evidence type="ECO:0000256" key="6">
    <source>
        <dbReference type="ARBA" id="ARBA00022912"/>
    </source>
</evidence>
<reference evidence="13" key="1">
    <citation type="submission" date="2021-02" db="EMBL/GenBank/DDBJ databases">
        <authorList>
            <person name="Nowell W R."/>
        </authorList>
    </citation>
    <scope>NUCLEOTIDE SEQUENCE</scope>
</reference>
<dbReference type="SMART" id="SM00404">
    <property type="entry name" value="PTPc_motif"/>
    <property type="match status" value="2"/>
</dbReference>
<keyword evidence="7" id="KW-0206">Cytoskeleton</keyword>
<evidence type="ECO:0000259" key="12">
    <source>
        <dbReference type="PROSITE" id="PS50057"/>
    </source>
</evidence>
<dbReference type="PROSITE" id="PS00383">
    <property type="entry name" value="TYR_PHOSPHATASE_1"/>
    <property type="match status" value="2"/>
</dbReference>
<dbReference type="InterPro" id="IPR000299">
    <property type="entry name" value="FERM_domain"/>
</dbReference>
<feature type="domain" description="FERM" evidence="12">
    <location>
        <begin position="1"/>
        <end position="266"/>
    </location>
</feature>
<evidence type="ECO:0000256" key="5">
    <source>
        <dbReference type="ARBA" id="ARBA00022801"/>
    </source>
</evidence>
<dbReference type="Pfam" id="PF00102">
    <property type="entry name" value="Y_phosphatase"/>
    <property type="match status" value="2"/>
</dbReference>
<evidence type="ECO:0000256" key="3">
    <source>
        <dbReference type="ARBA" id="ARBA00013064"/>
    </source>
</evidence>
<accession>A0A815SWV8</accession>
<dbReference type="InterPro" id="IPR029021">
    <property type="entry name" value="Prot-tyrosine_phosphatase-like"/>
</dbReference>
<dbReference type="SMART" id="SM00194">
    <property type="entry name" value="PTPc"/>
    <property type="match status" value="2"/>
</dbReference>
<dbReference type="InterPro" id="IPR035963">
    <property type="entry name" value="FERM_2"/>
</dbReference>
<comment type="similarity">
    <text evidence="2">Belongs to the protein-tyrosine phosphatase family. Non-receptor class subfamily.</text>
</comment>
<dbReference type="InterPro" id="IPR000242">
    <property type="entry name" value="PTP_cat"/>
</dbReference>
<feature type="compositionally biased region" description="Low complexity" evidence="9">
    <location>
        <begin position="370"/>
        <end position="382"/>
    </location>
</feature>
<dbReference type="Gene3D" id="3.90.190.10">
    <property type="entry name" value="Protein tyrosine phosphatase superfamily"/>
    <property type="match status" value="2"/>
</dbReference>
<evidence type="ECO:0000256" key="1">
    <source>
        <dbReference type="ARBA" id="ARBA00004245"/>
    </source>
</evidence>
<evidence type="ECO:0000313" key="13">
    <source>
        <dbReference type="EMBL" id="CAF1495882.1"/>
    </source>
</evidence>
<dbReference type="PROSITE" id="PS50056">
    <property type="entry name" value="TYR_PHOSPHATASE_2"/>
    <property type="match status" value="2"/>
</dbReference>
<dbReference type="PANTHER" id="PTHR45706">
    <property type="entry name" value="TYROSINE-PROTEIN PHOSPHATASE"/>
    <property type="match status" value="1"/>
</dbReference>
<dbReference type="FunFam" id="3.90.190.10:FF:000102">
    <property type="entry name" value="Receptor-type tyrosine-protein phosphatase"/>
    <property type="match status" value="1"/>
</dbReference>
<feature type="non-terminal residue" evidence="13">
    <location>
        <position position="1"/>
    </location>
</feature>
<gene>
    <name evidence="13" type="ORF">JYZ213_LOCUS43193</name>
</gene>
<dbReference type="EC" id="3.1.3.48" evidence="3"/>
<dbReference type="Proteomes" id="UP000663845">
    <property type="component" value="Unassembled WGS sequence"/>
</dbReference>
<dbReference type="PROSITE" id="PS50055">
    <property type="entry name" value="TYR_PHOSPHATASE_PTP"/>
    <property type="match status" value="2"/>
</dbReference>
<feature type="region of interest" description="Disordered" evidence="9">
    <location>
        <begin position="370"/>
        <end position="406"/>
    </location>
</feature>
<dbReference type="PRINTS" id="PR00700">
    <property type="entry name" value="PRTYPHPHTASE"/>
</dbReference>
<dbReference type="PROSITE" id="PS50057">
    <property type="entry name" value="FERM_3"/>
    <property type="match status" value="1"/>
</dbReference>
<feature type="domain" description="Tyrosine specific protein phosphatases" evidence="11">
    <location>
        <begin position="877"/>
        <end position="953"/>
    </location>
</feature>
<dbReference type="Gene3D" id="1.20.80.10">
    <property type="match status" value="1"/>
</dbReference>
<dbReference type="InterPro" id="IPR019748">
    <property type="entry name" value="FERM_central"/>
</dbReference>
<comment type="catalytic activity">
    <reaction evidence="8">
        <text>O-phospho-L-tyrosyl-[protein] + H2O = L-tyrosyl-[protein] + phosphate</text>
        <dbReference type="Rhea" id="RHEA:10684"/>
        <dbReference type="Rhea" id="RHEA-COMP:10136"/>
        <dbReference type="Rhea" id="RHEA-COMP:20101"/>
        <dbReference type="ChEBI" id="CHEBI:15377"/>
        <dbReference type="ChEBI" id="CHEBI:43474"/>
        <dbReference type="ChEBI" id="CHEBI:46858"/>
        <dbReference type="ChEBI" id="CHEBI:61978"/>
        <dbReference type="EC" id="3.1.3.48"/>
    </reaction>
</comment>
<evidence type="ECO:0000259" key="10">
    <source>
        <dbReference type="PROSITE" id="PS50055"/>
    </source>
</evidence>
<dbReference type="Pfam" id="PF00373">
    <property type="entry name" value="FERM_M"/>
    <property type="match status" value="1"/>
</dbReference>
<evidence type="ECO:0000256" key="9">
    <source>
        <dbReference type="SAM" id="MobiDB-lite"/>
    </source>
</evidence>
<organism evidence="13 14">
    <name type="scientific">Adineta steineri</name>
    <dbReference type="NCBI Taxonomy" id="433720"/>
    <lineage>
        <taxon>Eukaryota</taxon>
        <taxon>Metazoa</taxon>
        <taxon>Spiralia</taxon>
        <taxon>Gnathifera</taxon>
        <taxon>Rotifera</taxon>
        <taxon>Eurotatoria</taxon>
        <taxon>Bdelloidea</taxon>
        <taxon>Adinetida</taxon>
        <taxon>Adinetidae</taxon>
        <taxon>Adineta</taxon>
    </lineage>
</organism>
<dbReference type="GO" id="GO:0004725">
    <property type="term" value="F:protein tyrosine phosphatase activity"/>
    <property type="evidence" value="ECO:0007669"/>
    <property type="project" value="UniProtKB-EC"/>
</dbReference>
<dbReference type="EMBL" id="CAJNOG010002225">
    <property type="protein sequence ID" value="CAF1495882.1"/>
    <property type="molecule type" value="Genomic_DNA"/>
</dbReference>
<dbReference type="InterPro" id="IPR014352">
    <property type="entry name" value="FERM/acyl-CoA-bd_prot_sf"/>
</dbReference>
<evidence type="ECO:0000256" key="4">
    <source>
        <dbReference type="ARBA" id="ARBA00022490"/>
    </source>
</evidence>
<dbReference type="GO" id="GO:0005856">
    <property type="term" value="C:cytoskeleton"/>
    <property type="evidence" value="ECO:0007669"/>
    <property type="project" value="UniProtKB-SubCell"/>
</dbReference>
<proteinExistence type="inferred from homology"/>
<dbReference type="SUPFAM" id="SSF47031">
    <property type="entry name" value="Second domain of FERM"/>
    <property type="match status" value="1"/>
</dbReference>
<dbReference type="InterPro" id="IPR016130">
    <property type="entry name" value="Tyr_Pase_AS"/>
</dbReference>
<keyword evidence="6" id="KW-0904">Protein phosphatase</keyword>
<keyword evidence="4" id="KW-0963">Cytoplasm</keyword>
<dbReference type="SUPFAM" id="SSF52799">
    <property type="entry name" value="(Phosphotyrosine protein) phosphatases II"/>
    <property type="match status" value="2"/>
</dbReference>
<feature type="region of interest" description="Disordered" evidence="9">
    <location>
        <begin position="276"/>
        <end position="324"/>
    </location>
</feature>
<feature type="compositionally biased region" description="Low complexity" evidence="9">
    <location>
        <begin position="306"/>
        <end position="323"/>
    </location>
</feature>
<comment type="caution">
    <text evidence="13">The sequence shown here is derived from an EMBL/GenBank/DDBJ whole genome shotgun (WGS) entry which is preliminary data.</text>
</comment>
<evidence type="ECO:0000256" key="2">
    <source>
        <dbReference type="ARBA" id="ARBA00009649"/>
    </source>
</evidence>
<feature type="domain" description="Tyrosine-protein phosphatase" evidence="10">
    <location>
        <begin position="459"/>
        <end position="691"/>
    </location>
</feature>
<keyword evidence="5" id="KW-0378">Hydrolase</keyword>
<evidence type="ECO:0000256" key="8">
    <source>
        <dbReference type="ARBA" id="ARBA00051722"/>
    </source>
</evidence>
<dbReference type="AlphaFoldDB" id="A0A815SWV8"/>
<sequence>NYLLQRLHIRDEKLSNCFALSYFNKINNQSYWLDPDISMRQQLPKSELKPNLTFTILLYPPVPYAITDEKARRILYQQIFCNFISSMYPVPTNLIETLSAYFLQGCFENKFDADKNRDILRLIISAVGLSEENTDGIKEKIIELYRDLNRVDTRSAQNQFVHQISQSNTYGMIHFELKNTLNEAMYLGLNHNGIHSRSLLRNEFKLEACWHNIISISSNKHRQITISMKNGNTNIHTLIYYTDSSSYNRYCLRLLHLFSNYFLKYSPSQLENIPKLETPRTKKPNLIHGASVPDLRSDGESLSNDRTPPSVSSSTRSSNHSSNMWTGSLPNLTIQLTTQQHINETSKKKNDPYATYADNLNHIDENETISPIPSKKISSRRSLPVPYQSQSPMFEKQSIRHSPSTVSAISTTNRSLLNSRTYLSSTSVPLEAETVSVHDDAPTDTWLSDFETKLSNNIIYDEFDAIPLSRINSSNQDGRLAENTRRNRYADVIPYDDTRVRLIPTKDNLHGYINASHVKIRVENTIYSYIAAESPLPLTVYDFWRMISGSNVHVIIMLINNELQLCANYFPKTKNEKCRTDEFEIELISEQHRQDFHIRHLRMKVLNGQRTRTIVHLQYMAWDDAQLPLDTTSFINFVNVANSFRRHYGETNPFLVHCTAGIGRTGIFILIHVMIQCITFNKKVSVASVLKLSDFETKLSNNIIYDEFDSIPLSRINSSNQDGRLAENTRRNRYADVIPYDDTRVRLIPTKDNLHGYINASHVKIRVENTIYSYIAAESPLPLTVYDFWRMISGSNVHVIIMLINNDLQLCANYFPKTKNEKCRTDEFEIELISEQHRQDFHIRHLRMKVLNGQRTRTIVHLQYMAWDDAQLPLDTTSFINFVNVANSFRRHYGETNPFLVHCTAGIGRTGIFILIHVMIQCITFNKKVSVASVLKVMREHRMSLIDRTYSYVFVYRCLIDYLKSSRLI</sequence>
<evidence type="ECO:0000259" key="11">
    <source>
        <dbReference type="PROSITE" id="PS50056"/>
    </source>
</evidence>
<name>A0A815SWV8_9BILA</name>
<dbReference type="PANTHER" id="PTHR45706:SF1">
    <property type="entry name" value="PEZ, ISOFORM A"/>
    <property type="match status" value="1"/>
</dbReference>
<evidence type="ECO:0000313" key="14">
    <source>
        <dbReference type="Proteomes" id="UP000663845"/>
    </source>
</evidence>
<dbReference type="InterPro" id="IPR003595">
    <property type="entry name" value="Tyr_Pase_cat"/>
</dbReference>
<evidence type="ECO:0000256" key="7">
    <source>
        <dbReference type="ARBA" id="ARBA00023212"/>
    </source>
</evidence>
<dbReference type="InterPro" id="IPR000387">
    <property type="entry name" value="Tyr_Pase_dom"/>
</dbReference>
<protein>
    <recommendedName>
        <fullName evidence="3">protein-tyrosine-phosphatase</fullName>
        <ecNumber evidence="3">3.1.3.48</ecNumber>
    </recommendedName>
</protein>
<dbReference type="SUPFAM" id="SSF50729">
    <property type="entry name" value="PH domain-like"/>
    <property type="match status" value="1"/>
</dbReference>
<comment type="subcellular location">
    <subcellularLocation>
        <location evidence="1">Cytoplasm</location>
        <location evidence="1">Cytoskeleton</location>
    </subcellularLocation>
</comment>
<feature type="domain" description="Tyrosine specific protein phosphatases" evidence="11">
    <location>
        <begin position="632"/>
        <end position="691"/>
    </location>
</feature>